<comment type="caution">
    <text evidence="1">The sequence shown here is derived from an EMBL/GenBank/DDBJ whole genome shotgun (WGS) entry which is preliminary data.</text>
</comment>
<dbReference type="AlphaFoldDB" id="A0AAV5VA56"/>
<accession>A0AAV5VA56</accession>
<organism evidence="1 2">
    <name type="scientific">Pristionchus fissidentatus</name>
    <dbReference type="NCBI Taxonomy" id="1538716"/>
    <lineage>
        <taxon>Eukaryota</taxon>
        <taxon>Metazoa</taxon>
        <taxon>Ecdysozoa</taxon>
        <taxon>Nematoda</taxon>
        <taxon>Chromadorea</taxon>
        <taxon>Rhabditida</taxon>
        <taxon>Rhabditina</taxon>
        <taxon>Diplogasteromorpha</taxon>
        <taxon>Diplogasteroidea</taxon>
        <taxon>Neodiplogasteridae</taxon>
        <taxon>Pristionchus</taxon>
    </lineage>
</organism>
<gene>
    <name evidence="1" type="ORF">PFISCL1PPCAC_6072</name>
</gene>
<dbReference type="Proteomes" id="UP001432322">
    <property type="component" value="Unassembled WGS sequence"/>
</dbReference>
<evidence type="ECO:0000313" key="2">
    <source>
        <dbReference type="Proteomes" id="UP001432322"/>
    </source>
</evidence>
<name>A0AAV5VA56_9BILA</name>
<proteinExistence type="predicted"/>
<evidence type="ECO:0008006" key="3">
    <source>
        <dbReference type="Google" id="ProtNLM"/>
    </source>
</evidence>
<feature type="non-terminal residue" evidence="1">
    <location>
        <position position="184"/>
    </location>
</feature>
<evidence type="ECO:0000313" key="1">
    <source>
        <dbReference type="EMBL" id="GMT14775.1"/>
    </source>
</evidence>
<sequence>MKIFLSATVRARTAAGSASSVVISLRRRRTRTRLIPLWRSGSGPAPAVRSAAARRRASARSSPFVRRAGSEIVPATSSTSSAATSLFLGTIVLGNRYANLASIDELAICAILCVFGIAPAVKTDKSESSALTIVAITGNVDVSNLSILIEEAAQIIGARIVRDIIHFEGSESLNLGRRTTCHTR</sequence>
<dbReference type="EMBL" id="BTSY01000002">
    <property type="protein sequence ID" value="GMT14775.1"/>
    <property type="molecule type" value="Genomic_DNA"/>
</dbReference>
<protein>
    <recommendedName>
        <fullName evidence="3">Ribosomal protein</fullName>
    </recommendedName>
</protein>
<reference evidence="1" key="1">
    <citation type="submission" date="2023-10" db="EMBL/GenBank/DDBJ databases">
        <title>Genome assembly of Pristionchus species.</title>
        <authorList>
            <person name="Yoshida K."/>
            <person name="Sommer R.J."/>
        </authorList>
    </citation>
    <scope>NUCLEOTIDE SEQUENCE</scope>
    <source>
        <strain evidence="1">RS5133</strain>
    </source>
</reference>
<keyword evidence="2" id="KW-1185">Reference proteome</keyword>